<feature type="chain" id="PRO_5009443516" description="Porin domain-containing protein" evidence="1">
    <location>
        <begin position="23"/>
        <end position="234"/>
    </location>
</feature>
<organism evidence="2 3">
    <name type="scientific">Rhodobacter xanthinilyticus</name>
    <dbReference type="NCBI Taxonomy" id="1850250"/>
    <lineage>
        <taxon>Bacteria</taxon>
        <taxon>Pseudomonadati</taxon>
        <taxon>Pseudomonadota</taxon>
        <taxon>Alphaproteobacteria</taxon>
        <taxon>Rhodobacterales</taxon>
        <taxon>Rhodobacter group</taxon>
        <taxon>Rhodobacter</taxon>
    </lineage>
</organism>
<keyword evidence="3" id="KW-1185">Reference proteome</keyword>
<reference evidence="2 3" key="1">
    <citation type="submission" date="2016-10" db="EMBL/GenBank/DDBJ databases">
        <title>Rhodobacter sp. LPB0142, isolated from sea water.</title>
        <authorList>
            <person name="Kim E."/>
            <person name="Yi H."/>
        </authorList>
    </citation>
    <scope>NUCLEOTIDE SEQUENCE [LARGE SCALE GENOMIC DNA]</scope>
    <source>
        <strain evidence="2 3">LPB0142</strain>
    </source>
</reference>
<protein>
    <recommendedName>
        <fullName evidence="4">Porin domain-containing protein</fullName>
    </recommendedName>
</protein>
<evidence type="ECO:0000313" key="3">
    <source>
        <dbReference type="Proteomes" id="UP000176562"/>
    </source>
</evidence>
<keyword evidence="1" id="KW-0732">Signal</keyword>
<feature type="signal peptide" evidence="1">
    <location>
        <begin position="1"/>
        <end position="22"/>
    </location>
</feature>
<gene>
    <name evidence="2" type="ORF">LPB142_10025</name>
</gene>
<dbReference type="STRING" id="1850250.LPB142_10025"/>
<accession>A0A1D9MCT0</accession>
<dbReference type="EMBL" id="CP017781">
    <property type="protein sequence ID" value="AOZ69610.1"/>
    <property type="molecule type" value="Genomic_DNA"/>
</dbReference>
<dbReference type="KEGG" id="rhp:LPB142_10025"/>
<evidence type="ECO:0000256" key="1">
    <source>
        <dbReference type="SAM" id="SignalP"/>
    </source>
</evidence>
<dbReference type="AlphaFoldDB" id="A0A1D9MCT0"/>
<dbReference type="Proteomes" id="UP000176562">
    <property type="component" value="Chromosome"/>
</dbReference>
<name>A0A1D9MCT0_9RHOB</name>
<proteinExistence type="predicted"/>
<dbReference type="SUPFAM" id="SSF56935">
    <property type="entry name" value="Porins"/>
    <property type="match status" value="1"/>
</dbReference>
<evidence type="ECO:0008006" key="4">
    <source>
        <dbReference type="Google" id="ProtNLM"/>
    </source>
</evidence>
<evidence type="ECO:0000313" key="2">
    <source>
        <dbReference type="EMBL" id="AOZ69610.1"/>
    </source>
</evidence>
<sequence length="234" mass="24190">MMSKLLPLALTLAALTVTPALAEVTNAEIGFNYSMLADGGARDVNKATLGGALEYAITPQFTVQGDLAQRYYGLSNWNGTTFTAHGAYDIGNGTKIGAFGGHDWLDGQNIQHFGLEAAGEMNGVSWQTAYTHLNGNGQNANALQGEGALAMTEALDLGGKVAAMHGQGQMSYRAAATAGYQLTPGLRATGELGLYDGDGMDAESFVGVGLKATFGQGKGVTFSGRGIQDFVPGL</sequence>